<keyword evidence="2" id="KW-1185">Reference proteome</keyword>
<gene>
    <name evidence="1" type="ORF">RFM27_17170</name>
</gene>
<sequence length="143" mass="14533">MPITITAPEGVLTAAGEREILPRLSAALIEASGATGNSFFTAIVGGTVNVLPLQRIYAGGTNRPVVMVELKLPNIGLASVEAREAFIAAAAGIVADLCVPGHRPENTWINILNAPDGGWGIGGRQYSGDALIAAAMAAAQQSG</sequence>
<evidence type="ECO:0000313" key="1">
    <source>
        <dbReference type="EMBL" id="MDX8473812.1"/>
    </source>
</evidence>
<evidence type="ECO:0000313" key="2">
    <source>
        <dbReference type="Proteomes" id="UP001271780"/>
    </source>
</evidence>
<dbReference type="Gene3D" id="3.30.429.10">
    <property type="entry name" value="Macrophage Migration Inhibitory Factor"/>
    <property type="match status" value="1"/>
</dbReference>
<dbReference type="InterPro" id="IPR014347">
    <property type="entry name" value="Tautomerase/MIF_sf"/>
</dbReference>
<name>A0ABU4XJN7_9HYPH</name>
<accession>A0ABU4XJN7</accession>
<evidence type="ECO:0008006" key="3">
    <source>
        <dbReference type="Google" id="ProtNLM"/>
    </source>
</evidence>
<protein>
    <recommendedName>
        <fullName evidence="3">Tautomerase enzyme</fullName>
    </recommendedName>
</protein>
<proteinExistence type="predicted"/>
<reference evidence="1 2" key="1">
    <citation type="submission" date="2023-08" db="EMBL/GenBank/DDBJ databases">
        <title>Implementing the SeqCode for naming new Mesorhizobium species isolated from Vachellia karroo root nodules.</title>
        <authorList>
            <person name="Van Lill M."/>
        </authorList>
    </citation>
    <scope>NUCLEOTIDE SEQUENCE [LARGE SCALE GENOMIC DNA]</scope>
    <source>
        <strain evidence="1 2">VK23A</strain>
    </source>
</reference>
<dbReference type="Proteomes" id="UP001271780">
    <property type="component" value="Unassembled WGS sequence"/>
</dbReference>
<dbReference type="RefSeq" id="WP_320317323.1">
    <property type="nucleotide sequence ID" value="NZ_JAVIIX010000009.1"/>
</dbReference>
<organism evidence="1 2">
    <name type="scientific">Mesorhizobium dulcispinae</name>
    <dbReference type="NCBI Taxonomy" id="3072316"/>
    <lineage>
        <taxon>Bacteria</taxon>
        <taxon>Pseudomonadati</taxon>
        <taxon>Pseudomonadota</taxon>
        <taxon>Alphaproteobacteria</taxon>
        <taxon>Hyphomicrobiales</taxon>
        <taxon>Phyllobacteriaceae</taxon>
        <taxon>Mesorhizobium</taxon>
    </lineage>
</organism>
<comment type="caution">
    <text evidence="1">The sequence shown here is derived from an EMBL/GenBank/DDBJ whole genome shotgun (WGS) entry which is preliminary data.</text>
</comment>
<dbReference type="EMBL" id="JAVIIZ010000010">
    <property type="protein sequence ID" value="MDX8473812.1"/>
    <property type="molecule type" value="Genomic_DNA"/>
</dbReference>
<dbReference type="SUPFAM" id="SSF55331">
    <property type="entry name" value="Tautomerase/MIF"/>
    <property type="match status" value="1"/>
</dbReference>